<reference evidence="1 2" key="1">
    <citation type="submission" date="2024-03" db="EMBL/GenBank/DDBJ databases">
        <authorList>
            <person name="Gkanogiannis A."/>
            <person name="Becerra Lopez-Lavalle L."/>
        </authorList>
    </citation>
    <scope>NUCLEOTIDE SEQUENCE [LARGE SCALE GENOMIC DNA]</scope>
</reference>
<name>A0ABP0Y4M0_9ROSI</name>
<gene>
    <name evidence="1" type="ORF">CITCOLO1_LOCUS7187</name>
</gene>
<proteinExistence type="predicted"/>
<evidence type="ECO:0000313" key="1">
    <source>
        <dbReference type="EMBL" id="CAK9315394.1"/>
    </source>
</evidence>
<evidence type="ECO:0000313" key="2">
    <source>
        <dbReference type="Proteomes" id="UP001642487"/>
    </source>
</evidence>
<organism evidence="1 2">
    <name type="scientific">Citrullus colocynthis</name>
    <name type="common">colocynth</name>
    <dbReference type="NCBI Taxonomy" id="252529"/>
    <lineage>
        <taxon>Eukaryota</taxon>
        <taxon>Viridiplantae</taxon>
        <taxon>Streptophyta</taxon>
        <taxon>Embryophyta</taxon>
        <taxon>Tracheophyta</taxon>
        <taxon>Spermatophyta</taxon>
        <taxon>Magnoliopsida</taxon>
        <taxon>eudicotyledons</taxon>
        <taxon>Gunneridae</taxon>
        <taxon>Pentapetalae</taxon>
        <taxon>rosids</taxon>
        <taxon>fabids</taxon>
        <taxon>Cucurbitales</taxon>
        <taxon>Cucurbitaceae</taxon>
        <taxon>Benincaseae</taxon>
        <taxon>Citrullus</taxon>
    </lineage>
</organism>
<keyword evidence="2" id="KW-1185">Reference proteome</keyword>
<accession>A0ABP0Y4M0</accession>
<sequence>VDPVTDGEQRRWRTTEGEWSSGKDDCVQLGGSGYVRLGEGGCVRLGEDNCARRFSGEACDSRQLEKLQLASGDKLG</sequence>
<feature type="non-terminal residue" evidence="1">
    <location>
        <position position="1"/>
    </location>
</feature>
<dbReference type="EMBL" id="OZ021736">
    <property type="protein sequence ID" value="CAK9315394.1"/>
    <property type="molecule type" value="Genomic_DNA"/>
</dbReference>
<dbReference type="Proteomes" id="UP001642487">
    <property type="component" value="Chromosome 2"/>
</dbReference>
<protein>
    <submittedName>
        <fullName evidence="1">Uncharacterized protein</fullName>
    </submittedName>
</protein>